<accession>A0A318T148</accession>
<feature type="domain" description="ATPase AAA-type core" evidence="1">
    <location>
        <begin position="26"/>
        <end position="296"/>
    </location>
</feature>
<dbReference type="InterPro" id="IPR051396">
    <property type="entry name" value="Bact_Antivir_Def_Nuclease"/>
</dbReference>
<dbReference type="Proteomes" id="UP000248311">
    <property type="component" value="Unassembled WGS sequence"/>
</dbReference>
<protein>
    <submittedName>
        <fullName evidence="2">Putative AbiEii toxin of type IV toxin-antitoxin system</fullName>
    </submittedName>
</protein>
<dbReference type="Gene3D" id="3.40.50.300">
    <property type="entry name" value="P-loop containing nucleotide triphosphate hydrolases"/>
    <property type="match status" value="1"/>
</dbReference>
<dbReference type="GO" id="GO:0005524">
    <property type="term" value="F:ATP binding"/>
    <property type="evidence" value="ECO:0007669"/>
    <property type="project" value="InterPro"/>
</dbReference>
<proteinExistence type="predicted"/>
<dbReference type="PANTHER" id="PTHR43581">
    <property type="entry name" value="ATP/GTP PHOSPHATASE"/>
    <property type="match status" value="1"/>
</dbReference>
<name>A0A318T148_9RHOB</name>
<comment type="caution">
    <text evidence="2">The sequence shown here is derived from an EMBL/GenBank/DDBJ whole genome shotgun (WGS) entry which is preliminary data.</text>
</comment>
<dbReference type="InterPro" id="IPR003959">
    <property type="entry name" value="ATPase_AAA_core"/>
</dbReference>
<dbReference type="EMBL" id="QJTE01000001">
    <property type="protein sequence ID" value="PYE85707.1"/>
    <property type="molecule type" value="Genomic_DNA"/>
</dbReference>
<dbReference type="SUPFAM" id="SSF52540">
    <property type="entry name" value="P-loop containing nucleoside triphosphate hydrolases"/>
    <property type="match status" value="1"/>
</dbReference>
<organism evidence="2 3">
    <name type="scientific">Pseudoroseicyclus aestuarii</name>
    <dbReference type="NCBI Taxonomy" id="1795041"/>
    <lineage>
        <taxon>Bacteria</taxon>
        <taxon>Pseudomonadati</taxon>
        <taxon>Pseudomonadota</taxon>
        <taxon>Alphaproteobacteria</taxon>
        <taxon>Rhodobacterales</taxon>
        <taxon>Paracoccaceae</taxon>
        <taxon>Pseudoroseicyclus</taxon>
    </lineage>
</organism>
<evidence type="ECO:0000313" key="3">
    <source>
        <dbReference type="Proteomes" id="UP000248311"/>
    </source>
</evidence>
<evidence type="ECO:0000259" key="1">
    <source>
        <dbReference type="Pfam" id="PF13304"/>
    </source>
</evidence>
<dbReference type="AlphaFoldDB" id="A0A318T148"/>
<sequence length="585" mass="66507">MSKIKSIDFHDYKTFPRFSISARDKNILVGPNNAGKSTALDAFRISFDTLRYVARRNAILKSQGEDGVCSTWQVPASAVQTDLRYCIHNFGDSRARVSIKLDNGNSFTILMSGDGPLECYLKTGLQPRKSTQFLQDQFPLNLTIVPTLSPLEQNEELVQQETVEKNRYSRLASRNFRNFWLQKTEEEFSLFADLVELGWPGIRLQRPEVERGSKRPVVRMYFREGAHVREVQWAGFGFQVWMQTMMHLATANHVSTLVLDEPDIYLHPDLQHRLLRLVGQRVGQYFIATHSTEIINDAEAGEILIIRPGSRSAKRIQGESGYSDVYSAIGSSENAQFARLAKTKKVLYFEGKDAKILSKIAKNLAGMDFISNSSVTLMKTDGFENWTRVTTSSWVFENFFEFKIPVCAIFDRDYRCDEEISDFIENVNNEDTLCRVLPRKEIENLLLVPDAIARVVEKYGRDQLPADWKAVVSEAINTSLDEVKSKTLSARIGARISYNVEKKSKKDIGTISADEEKFFTGNWDDLEFRYRVVPGKLVFASIAKRIQEALKVTVTASRVIDEMTAADIPPGIFEILKEVKDHLNS</sequence>
<reference evidence="2 3" key="1">
    <citation type="submission" date="2018-06" db="EMBL/GenBank/DDBJ databases">
        <title>Genomic Encyclopedia of Type Strains, Phase III (KMG-III): the genomes of soil and plant-associated and newly described type strains.</title>
        <authorList>
            <person name="Whitman W."/>
        </authorList>
    </citation>
    <scope>NUCLEOTIDE SEQUENCE [LARGE SCALE GENOMIC DNA]</scope>
    <source>
        <strain evidence="2 3">CECT 9025</strain>
    </source>
</reference>
<dbReference type="RefSeq" id="WP_110813283.1">
    <property type="nucleotide sequence ID" value="NZ_QJTE01000001.1"/>
</dbReference>
<gene>
    <name evidence="2" type="ORF">DFP88_101377</name>
</gene>
<dbReference type="InterPro" id="IPR027417">
    <property type="entry name" value="P-loop_NTPase"/>
</dbReference>
<evidence type="ECO:0000313" key="2">
    <source>
        <dbReference type="EMBL" id="PYE85707.1"/>
    </source>
</evidence>
<dbReference type="OrthoDB" id="9816534at2"/>
<dbReference type="Pfam" id="PF13304">
    <property type="entry name" value="AAA_21"/>
    <property type="match status" value="1"/>
</dbReference>
<keyword evidence="3" id="KW-1185">Reference proteome</keyword>
<dbReference type="PANTHER" id="PTHR43581:SF4">
    <property type="entry name" value="ATP_GTP PHOSPHATASE"/>
    <property type="match status" value="1"/>
</dbReference>
<dbReference type="GO" id="GO:0016887">
    <property type="term" value="F:ATP hydrolysis activity"/>
    <property type="evidence" value="ECO:0007669"/>
    <property type="project" value="InterPro"/>
</dbReference>